<dbReference type="AlphaFoldDB" id="A0A516G6E9"/>
<keyword evidence="3" id="KW-1133">Transmembrane helix</keyword>
<dbReference type="EMBL" id="CP041616">
    <property type="protein sequence ID" value="QDO87089.1"/>
    <property type="molecule type" value="Genomic_DNA"/>
</dbReference>
<dbReference type="PANTHER" id="PTHR34703:SF1">
    <property type="entry name" value="ANTIPORTER SUBUNIT MNHG2-RELATED"/>
    <property type="match status" value="1"/>
</dbReference>
<dbReference type="GO" id="GO:0015385">
    <property type="term" value="F:sodium:proton antiporter activity"/>
    <property type="evidence" value="ECO:0007669"/>
    <property type="project" value="TreeGrafter"/>
</dbReference>
<dbReference type="NCBIfam" id="TIGR01300">
    <property type="entry name" value="CPA3_mnhG_phaG"/>
    <property type="match status" value="1"/>
</dbReference>
<evidence type="ECO:0000313" key="4">
    <source>
        <dbReference type="EMBL" id="QDO87089.1"/>
    </source>
</evidence>
<feature type="transmembrane region" description="Helical" evidence="3">
    <location>
        <begin position="12"/>
        <end position="32"/>
    </location>
</feature>
<dbReference type="Proteomes" id="UP000315395">
    <property type="component" value="Chromosome"/>
</dbReference>
<evidence type="ECO:0000256" key="3">
    <source>
        <dbReference type="SAM" id="Phobius"/>
    </source>
</evidence>
<dbReference type="RefSeq" id="WP_143781748.1">
    <property type="nucleotide sequence ID" value="NZ_CP041616.1"/>
</dbReference>
<dbReference type="KEGG" id="orz:FNH13_01095"/>
<name>A0A516G6E9_9MICO</name>
<evidence type="ECO:0000256" key="1">
    <source>
        <dbReference type="ARBA" id="ARBA00008404"/>
    </source>
</evidence>
<feature type="transmembrane region" description="Helical" evidence="3">
    <location>
        <begin position="67"/>
        <end position="87"/>
    </location>
</feature>
<feature type="compositionally biased region" description="Acidic residues" evidence="2">
    <location>
        <begin position="125"/>
        <end position="134"/>
    </location>
</feature>
<evidence type="ECO:0000313" key="5">
    <source>
        <dbReference type="Proteomes" id="UP000315395"/>
    </source>
</evidence>
<sequence>MSWDWETITDSLGLIFIFAGALLCLTAAIGLLRFNDLLTRMHAATKPQVLGVLLVLGGVMLSKEGGLHIGMLILIGIFQMLTIPVGAHMVGRAGFRTGQVAPSDIHLGPSADHVDSALLEPGEPVVEDSDPEER</sequence>
<organism evidence="4 5">
    <name type="scientific">Ornithinimicrobium ciconiae</name>
    <dbReference type="NCBI Taxonomy" id="2594265"/>
    <lineage>
        <taxon>Bacteria</taxon>
        <taxon>Bacillati</taxon>
        <taxon>Actinomycetota</taxon>
        <taxon>Actinomycetes</taxon>
        <taxon>Micrococcales</taxon>
        <taxon>Ornithinimicrobiaceae</taxon>
        <taxon>Ornithinimicrobium</taxon>
    </lineage>
</organism>
<dbReference type="PANTHER" id="PTHR34703">
    <property type="entry name" value="ANTIPORTER SUBUNIT MNHG2-RELATED"/>
    <property type="match status" value="1"/>
</dbReference>
<dbReference type="OrthoDB" id="3214257at2"/>
<dbReference type="Pfam" id="PF03334">
    <property type="entry name" value="PhaG_MnhG_YufB"/>
    <property type="match status" value="1"/>
</dbReference>
<gene>
    <name evidence="4" type="ORF">FNH13_01095</name>
</gene>
<feature type="region of interest" description="Disordered" evidence="2">
    <location>
        <begin position="108"/>
        <end position="134"/>
    </location>
</feature>
<dbReference type="InterPro" id="IPR005133">
    <property type="entry name" value="PhaG_MnhG_YufB"/>
</dbReference>
<dbReference type="NCBIfam" id="NF009314">
    <property type="entry name" value="PRK12674.1-2"/>
    <property type="match status" value="1"/>
</dbReference>
<keyword evidence="3" id="KW-0812">Transmembrane</keyword>
<comment type="similarity">
    <text evidence="1">Belongs to the CPA3 antiporters (TC 2.A.63) subunit G family.</text>
</comment>
<accession>A0A516G6E9</accession>
<reference evidence="4 5" key="1">
    <citation type="submission" date="2019-07" db="EMBL/GenBank/DDBJ databases">
        <title>complete genome sequencing of Ornithinimicrobium sp. H23M54.</title>
        <authorList>
            <person name="Bae J.-W."/>
            <person name="Lee S.-Y."/>
        </authorList>
    </citation>
    <scope>NUCLEOTIDE SEQUENCE [LARGE SCALE GENOMIC DNA]</scope>
    <source>
        <strain evidence="4 5">H23M54</strain>
    </source>
</reference>
<proteinExistence type="inferred from homology"/>
<evidence type="ECO:0000256" key="2">
    <source>
        <dbReference type="SAM" id="MobiDB-lite"/>
    </source>
</evidence>
<keyword evidence="5" id="KW-1185">Reference proteome</keyword>
<protein>
    <submittedName>
        <fullName evidence="4">Monovalent cation/H(+) antiporter subunit G</fullName>
    </submittedName>
</protein>
<keyword evidence="3" id="KW-0472">Membrane</keyword>